<evidence type="ECO:0000256" key="3">
    <source>
        <dbReference type="PROSITE-ProRule" id="PRU00023"/>
    </source>
</evidence>
<dbReference type="Gene3D" id="1.25.40.20">
    <property type="entry name" value="Ankyrin repeat-containing domain"/>
    <property type="match status" value="1"/>
</dbReference>
<evidence type="ECO:0000256" key="1">
    <source>
        <dbReference type="ARBA" id="ARBA00022737"/>
    </source>
</evidence>
<keyword evidence="2 3" id="KW-0040">ANK repeat</keyword>
<proteinExistence type="predicted"/>
<feature type="repeat" description="ANK" evidence="3">
    <location>
        <begin position="360"/>
        <end position="392"/>
    </location>
</feature>
<evidence type="ECO:0000256" key="4">
    <source>
        <dbReference type="SAM" id="MobiDB-lite"/>
    </source>
</evidence>
<gene>
    <name evidence="5" type="ORF">B0T14DRAFT_277292</name>
</gene>
<feature type="compositionally biased region" description="Polar residues" evidence="4">
    <location>
        <begin position="234"/>
        <end position="263"/>
    </location>
</feature>
<dbReference type="PROSITE" id="PS50088">
    <property type="entry name" value="ANK_REPEAT"/>
    <property type="match status" value="1"/>
</dbReference>
<keyword evidence="1" id="KW-0677">Repeat</keyword>
<dbReference type="PANTHER" id="PTHR24171">
    <property type="entry name" value="ANKYRIN REPEAT DOMAIN-CONTAINING PROTEIN 39-RELATED"/>
    <property type="match status" value="1"/>
</dbReference>
<dbReference type="AlphaFoldDB" id="A0AA40BTR9"/>
<feature type="region of interest" description="Disordered" evidence="4">
    <location>
        <begin position="215"/>
        <end position="263"/>
    </location>
</feature>
<dbReference type="Pfam" id="PF12796">
    <property type="entry name" value="Ank_2"/>
    <property type="match status" value="1"/>
</dbReference>
<name>A0AA40BTR9_9PEZI</name>
<organism evidence="5 6">
    <name type="scientific">Immersiella caudata</name>
    <dbReference type="NCBI Taxonomy" id="314043"/>
    <lineage>
        <taxon>Eukaryota</taxon>
        <taxon>Fungi</taxon>
        <taxon>Dikarya</taxon>
        <taxon>Ascomycota</taxon>
        <taxon>Pezizomycotina</taxon>
        <taxon>Sordariomycetes</taxon>
        <taxon>Sordariomycetidae</taxon>
        <taxon>Sordariales</taxon>
        <taxon>Lasiosphaeriaceae</taxon>
        <taxon>Immersiella</taxon>
    </lineage>
</organism>
<sequence length="437" mass="47999">MSFGIGAGDLALVARSAWRLYKACKDSSEDFARLSTELMSLHAIMIETNEFLVENHDSMDLSRRHRLTILCDGCQSALDELNTIYTRYESLGTHAQRTWDRMHFGLRDLSDIRNRLVSSVTMLSAFNTAMVNSSQARIEKKITKFLAEVQAGLREGSVVATPDAATAISKADVWNELRRELEDVGISLPAAEENHEYILERIKKALDAGELDELAPGQASDTEASADRKPSVAPSDSSYGSIVSGGITSQPERGSVSMSTSLSAANNTFEEELRRQRAEWWPNNTGLASPLGLERSVASMTDSAVKLELPKVRKRTGPVGLIKKMVKKETAIIEAASDGDVDKVAECISLGMDVNARDRWGWSALSMCGYGGYANIARLLLDHGADLDNVDVDDDTPTSLAAHRGHAQLVVMFDEERQVRDLKVREMDTEVPRGVVH</sequence>
<evidence type="ECO:0000313" key="6">
    <source>
        <dbReference type="Proteomes" id="UP001175000"/>
    </source>
</evidence>
<reference evidence="5" key="1">
    <citation type="submission" date="2023-06" db="EMBL/GenBank/DDBJ databases">
        <title>Genome-scale phylogeny and comparative genomics of the fungal order Sordariales.</title>
        <authorList>
            <consortium name="Lawrence Berkeley National Laboratory"/>
            <person name="Hensen N."/>
            <person name="Bonometti L."/>
            <person name="Westerberg I."/>
            <person name="Brannstrom I.O."/>
            <person name="Guillou S."/>
            <person name="Cros-Aarteil S."/>
            <person name="Calhoun S."/>
            <person name="Haridas S."/>
            <person name="Kuo A."/>
            <person name="Mondo S."/>
            <person name="Pangilinan J."/>
            <person name="Riley R."/>
            <person name="Labutti K."/>
            <person name="Andreopoulos B."/>
            <person name="Lipzen A."/>
            <person name="Chen C."/>
            <person name="Yanf M."/>
            <person name="Daum C."/>
            <person name="Ng V."/>
            <person name="Clum A."/>
            <person name="Steindorff A."/>
            <person name="Ohm R."/>
            <person name="Martin F."/>
            <person name="Silar P."/>
            <person name="Natvig D."/>
            <person name="Lalanne C."/>
            <person name="Gautier V."/>
            <person name="Ament-Velasquez S.L."/>
            <person name="Kruys A."/>
            <person name="Hutchinson M.I."/>
            <person name="Powell A.J."/>
            <person name="Barry K."/>
            <person name="Miller A.N."/>
            <person name="Grigoriev I.V."/>
            <person name="Debuchy R."/>
            <person name="Gladieux P."/>
            <person name="Thoren M.H."/>
            <person name="Johannesson H."/>
        </authorList>
    </citation>
    <scope>NUCLEOTIDE SEQUENCE</scope>
    <source>
        <strain evidence="5">CBS 606.72</strain>
    </source>
</reference>
<evidence type="ECO:0000256" key="2">
    <source>
        <dbReference type="ARBA" id="ARBA00023043"/>
    </source>
</evidence>
<evidence type="ECO:0000313" key="5">
    <source>
        <dbReference type="EMBL" id="KAK0613356.1"/>
    </source>
</evidence>
<dbReference type="InterPro" id="IPR036770">
    <property type="entry name" value="Ankyrin_rpt-contain_sf"/>
</dbReference>
<dbReference type="InterPro" id="IPR002110">
    <property type="entry name" value="Ankyrin_rpt"/>
</dbReference>
<protein>
    <submittedName>
        <fullName evidence="5">Uncharacterized protein</fullName>
    </submittedName>
</protein>
<keyword evidence="6" id="KW-1185">Reference proteome</keyword>
<comment type="caution">
    <text evidence="5">The sequence shown here is derived from an EMBL/GenBank/DDBJ whole genome shotgun (WGS) entry which is preliminary data.</text>
</comment>
<dbReference type="Proteomes" id="UP001175000">
    <property type="component" value="Unassembled WGS sequence"/>
</dbReference>
<accession>A0AA40BTR9</accession>
<dbReference type="SUPFAM" id="SSF48403">
    <property type="entry name" value="Ankyrin repeat"/>
    <property type="match status" value="1"/>
</dbReference>
<dbReference type="SMART" id="SM00248">
    <property type="entry name" value="ANK"/>
    <property type="match status" value="3"/>
</dbReference>
<dbReference type="EMBL" id="JAULSU010000006">
    <property type="protein sequence ID" value="KAK0613356.1"/>
    <property type="molecule type" value="Genomic_DNA"/>
</dbReference>